<accession>A0A939JYN8</accession>
<evidence type="ECO:0000259" key="1">
    <source>
        <dbReference type="Pfam" id="PF13460"/>
    </source>
</evidence>
<dbReference type="InterPro" id="IPR051604">
    <property type="entry name" value="Ergot_Alk_Oxidoreductase"/>
</dbReference>
<evidence type="ECO:0000313" key="2">
    <source>
        <dbReference type="EMBL" id="MBO0934192.1"/>
    </source>
</evidence>
<comment type="caution">
    <text evidence="2">The sequence shown here is derived from an EMBL/GenBank/DDBJ whole genome shotgun (WGS) entry which is preliminary data.</text>
</comment>
<dbReference type="InterPro" id="IPR036291">
    <property type="entry name" value="NAD(P)-bd_dom_sf"/>
</dbReference>
<keyword evidence="3" id="KW-1185">Reference proteome</keyword>
<dbReference type="SUPFAM" id="SSF51735">
    <property type="entry name" value="NAD(P)-binding Rossmann-fold domains"/>
    <property type="match status" value="1"/>
</dbReference>
<protein>
    <submittedName>
        <fullName evidence="2">NAD(P)H-binding protein</fullName>
    </submittedName>
</protein>
<dbReference type="AlphaFoldDB" id="A0A939JYN8"/>
<reference evidence="2 3" key="1">
    <citation type="submission" date="2021-03" db="EMBL/GenBank/DDBJ databases">
        <title>Fibrella sp. HMF5036 genome sequencing and assembly.</title>
        <authorList>
            <person name="Kang H."/>
            <person name="Kim H."/>
            <person name="Bae S."/>
            <person name="Joh K."/>
        </authorList>
    </citation>
    <scope>NUCLEOTIDE SEQUENCE [LARGE SCALE GENOMIC DNA]</scope>
    <source>
        <strain evidence="2 3">HMF5036</strain>
    </source>
</reference>
<dbReference type="EMBL" id="JAFMYU010000028">
    <property type="protein sequence ID" value="MBO0934192.1"/>
    <property type="molecule type" value="Genomic_DNA"/>
</dbReference>
<proteinExistence type="predicted"/>
<dbReference type="Proteomes" id="UP000664795">
    <property type="component" value="Unassembled WGS sequence"/>
</dbReference>
<dbReference type="RefSeq" id="WP_207338158.1">
    <property type="nucleotide sequence ID" value="NZ_JAFMYU010000028.1"/>
</dbReference>
<name>A0A939JYN8_9BACT</name>
<gene>
    <name evidence="2" type="ORF">J2I48_24510</name>
</gene>
<dbReference type="InterPro" id="IPR016040">
    <property type="entry name" value="NAD(P)-bd_dom"/>
</dbReference>
<dbReference type="Gene3D" id="3.40.50.720">
    <property type="entry name" value="NAD(P)-binding Rossmann-like Domain"/>
    <property type="match status" value="1"/>
</dbReference>
<sequence>MTPLAFIGATGLIGKPVAEALIRAGFAVRIIARDVVAAKRLFPNADVAFGDLQKPESLPNALAGCAVVYLSLSVKQTEKPGDFHTETDGLRHLLAAAKMAGVTRVAYLASIVMRYQGMNGFDWWVFRLKHEAVKLIKTSGLDYSIFYPSNFMETMLGTQAMGPLVLVLGQSAERPWFVAAHDYGRQVARALHIAQPGEAQEYVIQGPEAVDQLSAARRLVTSLPGPKRRVITMPMAFLALGRHFSQQADYGYHIGEALNRYPERFEAARTWADLGKPTMTIEAFASAKEERE</sequence>
<dbReference type="PANTHER" id="PTHR43162:SF1">
    <property type="entry name" value="PRESTALK A DIFFERENTIATION PROTEIN A"/>
    <property type="match status" value="1"/>
</dbReference>
<dbReference type="Pfam" id="PF13460">
    <property type="entry name" value="NAD_binding_10"/>
    <property type="match status" value="1"/>
</dbReference>
<organism evidence="2 3">
    <name type="scientific">Fibrella aquatilis</name>
    <dbReference type="NCBI Taxonomy" id="2817059"/>
    <lineage>
        <taxon>Bacteria</taxon>
        <taxon>Pseudomonadati</taxon>
        <taxon>Bacteroidota</taxon>
        <taxon>Cytophagia</taxon>
        <taxon>Cytophagales</taxon>
        <taxon>Spirosomataceae</taxon>
        <taxon>Fibrella</taxon>
    </lineage>
</organism>
<feature type="domain" description="NAD(P)-binding" evidence="1">
    <location>
        <begin position="8"/>
        <end position="153"/>
    </location>
</feature>
<evidence type="ECO:0000313" key="3">
    <source>
        <dbReference type="Proteomes" id="UP000664795"/>
    </source>
</evidence>
<dbReference type="PANTHER" id="PTHR43162">
    <property type="match status" value="1"/>
</dbReference>